<evidence type="ECO:0000259" key="2">
    <source>
        <dbReference type="Pfam" id="PF04233"/>
    </source>
</evidence>
<protein>
    <recommendedName>
        <fullName evidence="2">Phage head morphogenesis domain-containing protein</fullName>
    </recommendedName>
</protein>
<dbReference type="Pfam" id="PF04233">
    <property type="entry name" value="Phage_Mu_F"/>
    <property type="match status" value="1"/>
</dbReference>
<keyword evidence="1" id="KW-0175">Coiled coil</keyword>
<dbReference type="InterPro" id="IPR006528">
    <property type="entry name" value="Phage_head_morphogenesis_dom"/>
</dbReference>
<evidence type="ECO:0000256" key="1">
    <source>
        <dbReference type="SAM" id="Coils"/>
    </source>
</evidence>
<proteinExistence type="predicted"/>
<evidence type="ECO:0000313" key="3">
    <source>
        <dbReference type="EMBL" id="DAE16601.1"/>
    </source>
</evidence>
<name>A0A8S5QCR7_9CAUD</name>
<reference evidence="3" key="1">
    <citation type="journal article" date="2021" name="Proc. Natl. Acad. Sci. U.S.A.">
        <title>A Catalog of Tens of Thousands of Viruses from Human Metagenomes Reveals Hidden Associations with Chronic Diseases.</title>
        <authorList>
            <person name="Tisza M.J."/>
            <person name="Buck C.B."/>
        </authorList>
    </citation>
    <scope>NUCLEOTIDE SEQUENCE</scope>
    <source>
        <strain evidence="3">Ctw4b6</strain>
    </source>
</reference>
<feature type="domain" description="Phage head morphogenesis" evidence="2">
    <location>
        <begin position="159"/>
        <end position="261"/>
    </location>
</feature>
<feature type="coiled-coil region" evidence="1">
    <location>
        <begin position="64"/>
        <end position="94"/>
    </location>
</feature>
<dbReference type="NCBIfam" id="TIGR01641">
    <property type="entry name" value="phageSPP1_gp7"/>
    <property type="match status" value="1"/>
</dbReference>
<sequence>MTVHMAAAEAAQRLKDQTERMLALPETTLATQWAAAWETLEAAFADAIRAAQDPTTGAAPGWRILQANRTHEALQHAREKLEELLAEYAGITADITIPDAISSALDAHARMVKTQLPLTFALSHTLNTITPEEIDWMVRRTTQRITTHTLRLPEEIETKLKHALIRGTATGANPEETARQLLKQVGDTFKGGLPRATMIARTETHDAQRHATQQWETRNTDILEGWVWVAALDKRTCPACIAMHGTTHPTTEPGPNDHHRGRCTRVPKTKPWAQLGINQTDTAPKIQTGEEWYNSLTPQAQADILGAQRAHLINTGQIPFTALAQRTTNPGWRDTITQRPLSDLKQKAKNA</sequence>
<organism evidence="3">
    <name type="scientific">Myoviridae sp. ctw4b6</name>
    <dbReference type="NCBI Taxonomy" id="2825206"/>
    <lineage>
        <taxon>Viruses</taxon>
        <taxon>Duplodnaviria</taxon>
        <taxon>Heunggongvirae</taxon>
        <taxon>Uroviricota</taxon>
        <taxon>Caudoviricetes</taxon>
    </lineage>
</organism>
<dbReference type="EMBL" id="BK015628">
    <property type="protein sequence ID" value="DAE16601.1"/>
    <property type="molecule type" value="Genomic_DNA"/>
</dbReference>
<accession>A0A8S5QCR7</accession>